<evidence type="ECO:0000313" key="2">
    <source>
        <dbReference type="Proteomes" id="UP000050509"/>
    </source>
</evidence>
<dbReference type="AlphaFoldDB" id="A0A0P9F9L6"/>
<accession>A0A0P9F9L6</accession>
<comment type="caution">
    <text evidence="1">The sequence shown here is derived from an EMBL/GenBank/DDBJ whole genome shotgun (WGS) entry which is preliminary data.</text>
</comment>
<dbReference type="Proteomes" id="UP000050509">
    <property type="component" value="Unassembled WGS sequence"/>
</dbReference>
<keyword evidence="2" id="KW-1185">Reference proteome</keyword>
<evidence type="ECO:0000313" key="1">
    <source>
        <dbReference type="EMBL" id="KPV49151.1"/>
    </source>
</evidence>
<protein>
    <submittedName>
        <fullName evidence="1">Uncharacterized protein</fullName>
    </submittedName>
</protein>
<name>A0A0P9F9L6_9CHLR</name>
<sequence length="83" mass="9076">MLRVLAPGGSLLFVTPVGRPRVIFNAHRIYAYAQIVRAFAGLALREFALVPDHARDGGLIVPATQAQADAQEYGCGCFWFVKE</sequence>
<organism evidence="1 2">
    <name type="scientific">Kouleothrix aurantiaca</name>
    <dbReference type="NCBI Taxonomy" id="186479"/>
    <lineage>
        <taxon>Bacteria</taxon>
        <taxon>Bacillati</taxon>
        <taxon>Chloroflexota</taxon>
        <taxon>Chloroflexia</taxon>
        <taxon>Chloroflexales</taxon>
        <taxon>Roseiflexineae</taxon>
        <taxon>Roseiflexaceae</taxon>
        <taxon>Kouleothrix</taxon>
    </lineage>
</organism>
<gene>
    <name evidence="1" type="ORF">SE17_34250</name>
</gene>
<dbReference type="EMBL" id="LJCR01002164">
    <property type="protein sequence ID" value="KPV49151.1"/>
    <property type="molecule type" value="Genomic_DNA"/>
</dbReference>
<reference evidence="1 2" key="1">
    <citation type="submission" date="2015-09" db="EMBL/GenBank/DDBJ databases">
        <title>Draft genome sequence of Kouleothrix aurantiaca JCM 19913.</title>
        <authorList>
            <person name="Hemp J."/>
        </authorList>
    </citation>
    <scope>NUCLEOTIDE SEQUENCE [LARGE SCALE GENOMIC DNA]</scope>
    <source>
        <strain evidence="1 2">COM-B</strain>
    </source>
</reference>
<proteinExistence type="predicted"/>